<evidence type="ECO:0000256" key="2">
    <source>
        <dbReference type="ARBA" id="ARBA00022737"/>
    </source>
</evidence>
<keyword evidence="10" id="KW-1185">Reference proteome</keyword>
<feature type="domain" description="EF-hand" evidence="5">
    <location>
        <begin position="414"/>
        <end position="449"/>
    </location>
</feature>
<proteinExistence type="inferred from homology"/>
<dbReference type="PROSITE" id="PS00018">
    <property type="entry name" value="EF_HAND_1"/>
    <property type="match status" value="5"/>
</dbReference>
<dbReference type="AlphaFoldDB" id="A0A3R7GTQ9"/>
<sequence>MKRAPLLDYAIVEAVYSAMAGQAQRRAIRHWLEQFAKYEAASQSGVIKVERFIKCLVKMGVHLDNKKDYEALAACFRCSGSSRGDGDNSDESEKSTQLVDYVSFVDFACNVHDSEKLSEIAESLRGSISKHQRGWITSTQFERALEREDQGPSFRLSAAQVSALTDRFEYEFEKQQLGIDYMQFAQWLQPLLHLDVKKVHERVKSLIEEAWEKHGWKLDEVFKAMDDDRNGEIDAIELKEALLEMGLPLTNAQIRCLADEYDVDGDGKIQYKEFLSLFPPPGKKRANSKKNVLGRDRARSNSETGSTTDAIKKRKNRPKRNVRNSFSWGITKAFARKQPTKSGSDNNGSSSGLDVEQLRRLQRKRVKKIKHRADFDEDSDEDVEEEGSADELENSEDGEGGEEWSRSDDEYHKHLKRSLRRAFDFFDLDQTSTIDKRELSHVLRALGHEFTSKEVESEMTSADLDRNGQLDFYEFVAFVKRQLSQKTYLLSQQREMEIRQSFQTLDTDKNGALDEQEFEYLIYKVLQVELSVEEQDALLDFIDKDADGLISEDEFVTFMKKLETLHRKHIGKGSWKRQKRFLDSLDVTSQLAYSAMKKLVRGAPMDIDRNLLMFFGIPSNFRPAISPLKLWR</sequence>
<reference evidence="10 11" key="2">
    <citation type="submission" date="2018-07" db="EMBL/GenBank/DDBJ databases">
        <title>Genome sequencing of oomycete isolates from Chile give support for New Zealand origin for Phytophthora kernoviae and make available the first Nothophytophthora sp. genome.</title>
        <authorList>
            <person name="Studholme D.J."/>
            <person name="Sanfuentes E."/>
            <person name="Panda P."/>
            <person name="Hill R."/>
            <person name="Sambles C."/>
            <person name="Grant M."/>
            <person name="Williams N.M."/>
            <person name="Mcdougal R.L."/>
        </authorList>
    </citation>
    <scope>NUCLEOTIDE SEQUENCE [LARGE SCALE GENOMIC DNA]</scope>
    <source>
        <strain evidence="8">Chile2</strain>
        <strain evidence="9">Chile4</strain>
    </source>
</reference>
<dbReference type="Proteomes" id="UP000285624">
    <property type="component" value="Unassembled WGS sequence"/>
</dbReference>
<dbReference type="InterPro" id="IPR050145">
    <property type="entry name" value="Centrin_CML-like"/>
</dbReference>
<feature type="compositionally biased region" description="Basic residues" evidence="4">
    <location>
        <begin position="360"/>
        <end position="371"/>
    </location>
</feature>
<feature type="compositionally biased region" description="Low complexity" evidence="4">
    <location>
        <begin position="342"/>
        <end position="352"/>
    </location>
</feature>
<reference evidence="6" key="1">
    <citation type="journal article" date="2015" name="Genom Data">
        <title>Genome sequences of six Phytophthora species associated with forests in New Zealand.</title>
        <authorList>
            <person name="Studholme D.J."/>
            <person name="McDougal R.L."/>
            <person name="Sambles C."/>
            <person name="Hansen E."/>
            <person name="Hardy G."/>
            <person name="Grant M."/>
            <person name="Ganley R.J."/>
            <person name="Williams N.M."/>
        </authorList>
    </citation>
    <scope>NUCLEOTIDE SEQUENCE</scope>
    <source>
        <strain evidence="6">NZFS 2646</strain>
        <strain evidence="7">NZFS 3630</strain>
    </source>
</reference>
<feature type="domain" description="EF-hand" evidence="5">
    <location>
        <begin position="450"/>
        <end position="485"/>
    </location>
</feature>
<dbReference type="EMBL" id="MAYM02000417">
    <property type="protein sequence ID" value="RLN38457.1"/>
    <property type="molecule type" value="Genomic_DNA"/>
</dbReference>
<dbReference type="GO" id="GO:0043226">
    <property type="term" value="C:organelle"/>
    <property type="evidence" value="ECO:0007669"/>
    <property type="project" value="UniProtKB-ARBA"/>
</dbReference>
<dbReference type="EMBL" id="JPWV03000479">
    <property type="protein sequence ID" value="KAG2510632.1"/>
    <property type="molecule type" value="Genomic_DNA"/>
</dbReference>
<evidence type="ECO:0000313" key="6">
    <source>
        <dbReference type="EMBL" id="KAG2510632.1"/>
    </source>
</evidence>
<evidence type="ECO:0000313" key="10">
    <source>
        <dbReference type="Proteomes" id="UP000285624"/>
    </source>
</evidence>
<dbReference type="FunFam" id="1.10.238.10:FF:000178">
    <property type="entry name" value="Calmodulin-2 A"/>
    <property type="match status" value="1"/>
</dbReference>
<evidence type="ECO:0000256" key="3">
    <source>
        <dbReference type="ARBA" id="ARBA00022837"/>
    </source>
</evidence>
<comment type="similarity">
    <text evidence="1">Belongs to the centrin family.</text>
</comment>
<protein>
    <recommendedName>
        <fullName evidence="5">EF-hand domain-containing protein</fullName>
    </recommendedName>
</protein>
<dbReference type="SUPFAM" id="SSF47473">
    <property type="entry name" value="EF-hand"/>
    <property type="match status" value="2"/>
</dbReference>
<feature type="compositionally biased region" description="Basic residues" evidence="4">
    <location>
        <begin position="312"/>
        <end position="322"/>
    </location>
</feature>
<organism evidence="8 11">
    <name type="scientific">Phytophthora kernoviae</name>
    <dbReference type="NCBI Taxonomy" id="325452"/>
    <lineage>
        <taxon>Eukaryota</taxon>
        <taxon>Sar</taxon>
        <taxon>Stramenopiles</taxon>
        <taxon>Oomycota</taxon>
        <taxon>Peronosporomycetes</taxon>
        <taxon>Peronosporales</taxon>
        <taxon>Peronosporaceae</taxon>
        <taxon>Phytophthora</taxon>
    </lineage>
</organism>
<dbReference type="Gene3D" id="1.10.238.10">
    <property type="entry name" value="EF-hand"/>
    <property type="match status" value="4"/>
</dbReference>
<dbReference type="Proteomes" id="UP000792063">
    <property type="component" value="Unassembled WGS sequence"/>
</dbReference>
<evidence type="ECO:0000313" key="11">
    <source>
        <dbReference type="Proteomes" id="UP000285883"/>
    </source>
</evidence>
<dbReference type="InterPro" id="IPR002048">
    <property type="entry name" value="EF_hand_dom"/>
</dbReference>
<evidence type="ECO:0000313" key="7">
    <source>
        <dbReference type="EMBL" id="KAG2512973.1"/>
    </source>
</evidence>
<dbReference type="InterPro" id="IPR011992">
    <property type="entry name" value="EF-hand-dom_pair"/>
</dbReference>
<dbReference type="SMART" id="SM00054">
    <property type="entry name" value="EFh"/>
    <property type="match status" value="6"/>
</dbReference>
<dbReference type="Proteomes" id="UP000785171">
    <property type="component" value="Unassembled WGS sequence"/>
</dbReference>
<feature type="region of interest" description="Disordered" evidence="4">
    <location>
        <begin position="280"/>
        <end position="408"/>
    </location>
</feature>
<comment type="caution">
    <text evidence="8">The sequence shown here is derived from an EMBL/GenBank/DDBJ whole genome shotgun (WGS) entry which is preliminary data.</text>
</comment>
<dbReference type="EMBL" id="JPWU03000498">
    <property type="protein sequence ID" value="KAG2512973.1"/>
    <property type="molecule type" value="Genomic_DNA"/>
</dbReference>
<dbReference type="Proteomes" id="UP000285883">
    <property type="component" value="Unassembled WGS sequence"/>
</dbReference>
<dbReference type="STRING" id="325452.A0A3R7GTQ9"/>
<dbReference type="CDD" id="cd00051">
    <property type="entry name" value="EFh"/>
    <property type="match status" value="1"/>
</dbReference>
<feature type="domain" description="EF-hand" evidence="5">
    <location>
        <begin position="217"/>
        <end position="248"/>
    </location>
</feature>
<evidence type="ECO:0000259" key="5">
    <source>
        <dbReference type="PROSITE" id="PS50222"/>
    </source>
</evidence>
<evidence type="ECO:0000256" key="4">
    <source>
        <dbReference type="SAM" id="MobiDB-lite"/>
    </source>
</evidence>
<dbReference type="Pfam" id="PF13499">
    <property type="entry name" value="EF-hand_7"/>
    <property type="match status" value="3"/>
</dbReference>
<feature type="domain" description="EF-hand" evidence="5">
    <location>
        <begin position="493"/>
        <end position="528"/>
    </location>
</feature>
<accession>A0A3R7GTQ9</accession>
<evidence type="ECO:0000313" key="8">
    <source>
        <dbReference type="EMBL" id="RLN38457.1"/>
    </source>
</evidence>
<evidence type="ECO:0000256" key="1">
    <source>
        <dbReference type="ARBA" id="ARBA00005253"/>
    </source>
</evidence>
<gene>
    <name evidence="8" type="ORF">BBI17_008741</name>
    <name evidence="9" type="ORF">BBO99_00008730</name>
    <name evidence="6" type="ORF">JM16_008481</name>
    <name evidence="7" type="ORF">JM18_008493</name>
</gene>
<name>A0A3R7GTQ9_9STRA</name>
<dbReference type="PROSITE" id="PS50222">
    <property type="entry name" value="EF_HAND_2"/>
    <property type="match status" value="6"/>
</dbReference>
<evidence type="ECO:0000313" key="9">
    <source>
        <dbReference type="EMBL" id="RLN74816.1"/>
    </source>
</evidence>
<dbReference type="GO" id="GO:0005509">
    <property type="term" value="F:calcium ion binding"/>
    <property type="evidence" value="ECO:0007669"/>
    <property type="project" value="InterPro"/>
</dbReference>
<reference evidence="6" key="3">
    <citation type="submission" date="2020-06" db="EMBL/GenBank/DDBJ databases">
        <authorList>
            <person name="Studholme D.J."/>
        </authorList>
    </citation>
    <scope>NUCLEOTIDE SEQUENCE</scope>
    <source>
        <strain evidence="6">NZFS 2646</strain>
        <strain evidence="7">NZFS 3630</strain>
    </source>
</reference>
<feature type="domain" description="EF-hand" evidence="5">
    <location>
        <begin position="249"/>
        <end position="284"/>
    </location>
</feature>
<dbReference type="EMBL" id="MBDN02000502">
    <property type="protein sequence ID" value="RLN74816.1"/>
    <property type="molecule type" value="Genomic_DNA"/>
</dbReference>
<keyword evidence="2" id="KW-0677">Repeat</keyword>
<feature type="compositionally biased region" description="Acidic residues" evidence="4">
    <location>
        <begin position="375"/>
        <end position="402"/>
    </location>
</feature>
<dbReference type="PANTHER" id="PTHR23050">
    <property type="entry name" value="CALCIUM BINDING PROTEIN"/>
    <property type="match status" value="1"/>
</dbReference>
<feature type="domain" description="EF-hand" evidence="5">
    <location>
        <begin position="530"/>
        <end position="565"/>
    </location>
</feature>
<dbReference type="InterPro" id="IPR018247">
    <property type="entry name" value="EF_Hand_1_Ca_BS"/>
</dbReference>
<keyword evidence="3" id="KW-0106">Calcium</keyword>